<evidence type="ECO:0000256" key="6">
    <source>
        <dbReference type="ARBA" id="ARBA00023180"/>
    </source>
</evidence>
<dbReference type="AlphaFoldDB" id="A0AAV2N9S6"/>
<dbReference type="Gene3D" id="3.30.1640.30">
    <property type="match status" value="1"/>
</dbReference>
<keyword evidence="1 8" id="KW-0645">Protease</keyword>
<dbReference type="GO" id="GO:0004252">
    <property type="term" value="F:serine-type endopeptidase activity"/>
    <property type="evidence" value="ECO:0007669"/>
    <property type="project" value="InterPro"/>
</dbReference>
<evidence type="ECO:0000256" key="5">
    <source>
        <dbReference type="ARBA" id="ARBA00023157"/>
    </source>
</evidence>
<dbReference type="InterPro" id="IPR043504">
    <property type="entry name" value="Peptidase_S1_PA_chymotrypsin"/>
</dbReference>
<dbReference type="PROSITE" id="PS51888">
    <property type="entry name" value="CLIP"/>
    <property type="match status" value="1"/>
</dbReference>
<feature type="domain" description="Clip" evidence="11">
    <location>
        <begin position="42"/>
        <end position="90"/>
    </location>
</feature>
<sequence>MINHQLVKMGLHLSSSIFIVLLFKFLTHGLPVQEEELYEGSHCKLENGKTGVCKKIHDCPSKLQEVMEGKRNSDSNERCGFQDFTEIVCCQFNITDKIGLRPAEIACRQYENEIGTGSKAIGRTDNEVEFHIFSGMQAERGEFPYMVALGYEDEDDDENSDAIKYNCGGTLISSQYVLTAAHCVNNVQEKVPIEVRVGSEDLKSAGDEAQRIPIIDVITHPRYKRSMNYNDVAILKLRTPVRVASNVRPICIQTKSLASMDMSPNISFIVIGWGATSFAEDGSNKLMKTPSLSLVDRESCAKSFNGFNKLPRGLDDDMLCVLDTNVTRRSDACQGDSGGPLLMLTGPNHSIVGITAFGQTCGGRIPGVYTAVYSYLEWIERQVWPEMNNERSTARFRYFNIFHGAVTRI</sequence>
<keyword evidence="5" id="KW-1015">Disulfide bond</keyword>
<dbReference type="SUPFAM" id="SSF50494">
    <property type="entry name" value="Trypsin-like serine proteases"/>
    <property type="match status" value="1"/>
</dbReference>
<dbReference type="FunFam" id="2.40.10.10:FF:000028">
    <property type="entry name" value="Serine protease easter"/>
    <property type="match status" value="1"/>
</dbReference>
<dbReference type="InterPro" id="IPR001254">
    <property type="entry name" value="Trypsin_dom"/>
</dbReference>
<dbReference type="PROSITE" id="PS00134">
    <property type="entry name" value="TRYPSIN_HIS"/>
    <property type="match status" value="1"/>
</dbReference>
<evidence type="ECO:0000256" key="9">
    <source>
        <dbReference type="SAM" id="SignalP"/>
    </source>
</evidence>
<evidence type="ECO:0000256" key="8">
    <source>
        <dbReference type="RuleBase" id="RU363034"/>
    </source>
</evidence>
<accession>A0AAV2N9S6</accession>
<comment type="similarity">
    <text evidence="7">Belongs to the peptidase S1 family. CLIP subfamily.</text>
</comment>
<proteinExistence type="inferred from homology"/>
<dbReference type="InterPro" id="IPR033116">
    <property type="entry name" value="TRYPSIN_SER"/>
</dbReference>
<dbReference type="CDD" id="cd00190">
    <property type="entry name" value="Tryp_SPc"/>
    <property type="match status" value="1"/>
</dbReference>
<dbReference type="PROSITE" id="PS00135">
    <property type="entry name" value="TRYPSIN_SER"/>
    <property type="match status" value="1"/>
</dbReference>
<reference evidence="12" key="1">
    <citation type="submission" date="2024-04" db="EMBL/GenBank/DDBJ databases">
        <authorList>
            <consortium name="Molecular Ecology Group"/>
        </authorList>
    </citation>
    <scope>NUCLEOTIDE SEQUENCE</scope>
</reference>
<evidence type="ECO:0000259" key="10">
    <source>
        <dbReference type="PROSITE" id="PS50240"/>
    </source>
</evidence>
<dbReference type="InterPro" id="IPR009003">
    <property type="entry name" value="Peptidase_S1_PA"/>
</dbReference>
<keyword evidence="13" id="KW-1185">Reference proteome</keyword>
<dbReference type="InterPro" id="IPR022700">
    <property type="entry name" value="CLIP"/>
</dbReference>
<dbReference type="PANTHER" id="PTHR24260:SF147">
    <property type="entry name" value="EG:BACR7A4.3 PROTEIN-RELATED"/>
    <property type="match status" value="1"/>
</dbReference>
<keyword evidence="4 8" id="KW-0720">Serine protease</keyword>
<dbReference type="Gene3D" id="2.40.10.10">
    <property type="entry name" value="Trypsin-like serine proteases"/>
    <property type="match status" value="1"/>
</dbReference>
<evidence type="ECO:0008006" key="14">
    <source>
        <dbReference type="Google" id="ProtNLM"/>
    </source>
</evidence>
<organism evidence="12 13">
    <name type="scientific">Lasius platythorax</name>
    <dbReference type="NCBI Taxonomy" id="488582"/>
    <lineage>
        <taxon>Eukaryota</taxon>
        <taxon>Metazoa</taxon>
        <taxon>Ecdysozoa</taxon>
        <taxon>Arthropoda</taxon>
        <taxon>Hexapoda</taxon>
        <taxon>Insecta</taxon>
        <taxon>Pterygota</taxon>
        <taxon>Neoptera</taxon>
        <taxon>Endopterygota</taxon>
        <taxon>Hymenoptera</taxon>
        <taxon>Apocrita</taxon>
        <taxon>Aculeata</taxon>
        <taxon>Formicoidea</taxon>
        <taxon>Formicidae</taxon>
        <taxon>Formicinae</taxon>
        <taxon>Lasius</taxon>
        <taxon>Lasius</taxon>
    </lineage>
</organism>
<feature type="domain" description="Peptidase S1" evidence="10">
    <location>
        <begin position="132"/>
        <end position="384"/>
    </location>
</feature>
<evidence type="ECO:0000313" key="13">
    <source>
        <dbReference type="Proteomes" id="UP001497644"/>
    </source>
</evidence>
<evidence type="ECO:0000256" key="3">
    <source>
        <dbReference type="ARBA" id="ARBA00022801"/>
    </source>
</evidence>
<dbReference type="PRINTS" id="PR00722">
    <property type="entry name" value="CHYMOTRYPSIN"/>
</dbReference>
<evidence type="ECO:0000313" key="12">
    <source>
        <dbReference type="EMBL" id="CAL1676498.1"/>
    </source>
</evidence>
<gene>
    <name evidence="12" type="ORF">LPLAT_LOCUS2678</name>
</gene>
<evidence type="ECO:0000256" key="2">
    <source>
        <dbReference type="ARBA" id="ARBA00022729"/>
    </source>
</evidence>
<keyword evidence="2 9" id="KW-0732">Signal</keyword>
<dbReference type="InterPro" id="IPR018114">
    <property type="entry name" value="TRYPSIN_HIS"/>
</dbReference>
<dbReference type="EMBL" id="OZ034834">
    <property type="protein sequence ID" value="CAL1676498.1"/>
    <property type="molecule type" value="Genomic_DNA"/>
</dbReference>
<dbReference type="PANTHER" id="PTHR24260">
    <property type="match status" value="1"/>
</dbReference>
<name>A0AAV2N9S6_9HYME</name>
<feature type="chain" id="PRO_5043819517" description="Serine protease snake" evidence="9">
    <location>
        <begin position="30"/>
        <end position="409"/>
    </location>
</feature>
<feature type="signal peptide" evidence="9">
    <location>
        <begin position="1"/>
        <end position="29"/>
    </location>
</feature>
<dbReference type="Proteomes" id="UP001497644">
    <property type="component" value="Chromosome 11"/>
</dbReference>
<dbReference type="GO" id="GO:0006508">
    <property type="term" value="P:proteolysis"/>
    <property type="evidence" value="ECO:0007669"/>
    <property type="project" value="UniProtKB-KW"/>
</dbReference>
<dbReference type="Pfam" id="PF00089">
    <property type="entry name" value="Trypsin"/>
    <property type="match status" value="1"/>
</dbReference>
<dbReference type="InterPro" id="IPR051333">
    <property type="entry name" value="CLIP_Serine_Protease"/>
</dbReference>
<evidence type="ECO:0000256" key="7">
    <source>
        <dbReference type="ARBA" id="ARBA00024195"/>
    </source>
</evidence>
<dbReference type="SMART" id="SM00020">
    <property type="entry name" value="Tryp_SPc"/>
    <property type="match status" value="1"/>
</dbReference>
<evidence type="ECO:0000256" key="4">
    <source>
        <dbReference type="ARBA" id="ARBA00022825"/>
    </source>
</evidence>
<evidence type="ECO:0000259" key="11">
    <source>
        <dbReference type="PROSITE" id="PS51888"/>
    </source>
</evidence>
<keyword evidence="6" id="KW-0325">Glycoprotein</keyword>
<dbReference type="PROSITE" id="PS50240">
    <property type="entry name" value="TRYPSIN_DOM"/>
    <property type="match status" value="1"/>
</dbReference>
<keyword evidence="3 8" id="KW-0378">Hydrolase</keyword>
<dbReference type="InterPro" id="IPR038565">
    <property type="entry name" value="CLIP_sf"/>
</dbReference>
<dbReference type="SMART" id="SM00680">
    <property type="entry name" value="CLIP"/>
    <property type="match status" value="1"/>
</dbReference>
<dbReference type="InterPro" id="IPR001314">
    <property type="entry name" value="Peptidase_S1A"/>
</dbReference>
<protein>
    <recommendedName>
        <fullName evidence="14">Serine protease snake</fullName>
    </recommendedName>
</protein>
<evidence type="ECO:0000256" key="1">
    <source>
        <dbReference type="ARBA" id="ARBA00022670"/>
    </source>
</evidence>